<reference evidence="1" key="1">
    <citation type="submission" date="2020-10" db="EMBL/GenBank/DDBJ databases">
        <authorList>
            <person name="Gilroy R."/>
        </authorList>
    </citation>
    <scope>NUCLEOTIDE SEQUENCE</scope>
    <source>
        <strain evidence="1">ChiSjej6B24-2974</strain>
    </source>
</reference>
<dbReference type="EMBL" id="DVFZ01000052">
    <property type="protein sequence ID" value="HIQ82537.1"/>
    <property type="molecule type" value="Genomic_DNA"/>
</dbReference>
<organism evidence="1 2">
    <name type="scientific">Candidatus Pullichristensenella stercorigallinarum</name>
    <dbReference type="NCBI Taxonomy" id="2840909"/>
    <lineage>
        <taxon>Bacteria</taxon>
        <taxon>Bacillati</taxon>
        <taxon>Bacillota</taxon>
        <taxon>Clostridia</taxon>
        <taxon>Candidatus Pullichristensenella</taxon>
    </lineage>
</organism>
<dbReference type="Proteomes" id="UP000824260">
    <property type="component" value="Unassembled WGS sequence"/>
</dbReference>
<sequence>MEGYALADGLAAPTAQVTLVPPANNGIMLLADNPGWSQEGSTLTITGRVEITNEMLINGDTPIANVTVTDTGVITGGTISASVTNNGTITGGTFGSEVTNKGTVSGGKFNGTFNHSSTAEVTGGEFYSIVIGSGNFGVGCVFGTTANVSSPSFTGQILRTVTVNGVAHGTSVDYKTPVSDVLVNYTLPQGATWQRVLADGSREEVLNGATVGLRDTAFVSSAYYVDGTTLYITSSQEITDAMLKTNIGEDITHIVVTAEGKITGTGGIPVTLPVTVQSGGKISGGTFNNTVSNDGEITGGIFAGTISGAGTFGVDCDFGESASVDEDNFSGAIYRNVSISGRETPVTVEYDGLIVQTLNTAMDYASAAWVKQESDGTSAAATGTDTFTLWPAALYAASPWYVQGTMLCINGETEVTQAMAAGVDLIRVLSGGEITGTGETVQLRTLNVLSGGDI</sequence>
<name>A0A9D1CVZ6_9FIRM</name>
<evidence type="ECO:0000313" key="1">
    <source>
        <dbReference type="EMBL" id="HIQ82537.1"/>
    </source>
</evidence>
<gene>
    <name evidence="1" type="ORF">IAA52_05485</name>
</gene>
<proteinExistence type="predicted"/>
<reference evidence="1" key="2">
    <citation type="journal article" date="2021" name="PeerJ">
        <title>Extensive microbial diversity within the chicken gut microbiome revealed by metagenomics and culture.</title>
        <authorList>
            <person name="Gilroy R."/>
            <person name="Ravi A."/>
            <person name="Getino M."/>
            <person name="Pursley I."/>
            <person name="Horton D.L."/>
            <person name="Alikhan N.F."/>
            <person name="Baker D."/>
            <person name="Gharbi K."/>
            <person name="Hall N."/>
            <person name="Watson M."/>
            <person name="Adriaenssens E.M."/>
            <person name="Foster-Nyarko E."/>
            <person name="Jarju S."/>
            <person name="Secka A."/>
            <person name="Antonio M."/>
            <person name="Oren A."/>
            <person name="Chaudhuri R.R."/>
            <person name="La Ragione R."/>
            <person name="Hildebrand F."/>
            <person name="Pallen M.J."/>
        </authorList>
    </citation>
    <scope>NUCLEOTIDE SEQUENCE</scope>
    <source>
        <strain evidence="1">ChiSjej6B24-2974</strain>
    </source>
</reference>
<dbReference type="AlphaFoldDB" id="A0A9D1CVZ6"/>
<accession>A0A9D1CVZ6</accession>
<evidence type="ECO:0000313" key="2">
    <source>
        <dbReference type="Proteomes" id="UP000824260"/>
    </source>
</evidence>
<protein>
    <submittedName>
        <fullName evidence="1">Uncharacterized protein</fullName>
    </submittedName>
</protein>
<comment type="caution">
    <text evidence="1">The sequence shown here is derived from an EMBL/GenBank/DDBJ whole genome shotgun (WGS) entry which is preliminary data.</text>
</comment>